<feature type="signal peptide" evidence="2">
    <location>
        <begin position="1"/>
        <end position="18"/>
    </location>
</feature>
<evidence type="ECO:0000256" key="1">
    <source>
        <dbReference type="SAM" id="MobiDB-lite"/>
    </source>
</evidence>
<organism evidence="3">
    <name type="scientific">Anopheles triannulatus</name>
    <dbReference type="NCBI Taxonomy" id="58253"/>
    <lineage>
        <taxon>Eukaryota</taxon>
        <taxon>Metazoa</taxon>
        <taxon>Ecdysozoa</taxon>
        <taxon>Arthropoda</taxon>
        <taxon>Hexapoda</taxon>
        <taxon>Insecta</taxon>
        <taxon>Pterygota</taxon>
        <taxon>Neoptera</taxon>
        <taxon>Endopterygota</taxon>
        <taxon>Diptera</taxon>
        <taxon>Nematocera</taxon>
        <taxon>Culicoidea</taxon>
        <taxon>Culicidae</taxon>
        <taxon>Anophelinae</taxon>
        <taxon>Anopheles</taxon>
    </lineage>
</organism>
<name>A0A2M4B4F0_9DIPT</name>
<feature type="compositionally biased region" description="Pro residues" evidence="1">
    <location>
        <begin position="66"/>
        <end position="75"/>
    </location>
</feature>
<protein>
    <submittedName>
        <fullName evidence="3">Putative secreted protein</fullName>
    </submittedName>
</protein>
<dbReference type="AlphaFoldDB" id="A0A2M4B4F0"/>
<accession>A0A2M4B4F0</accession>
<dbReference type="EMBL" id="GGFK01014560">
    <property type="protein sequence ID" value="MBW47881.1"/>
    <property type="molecule type" value="Transcribed_RNA"/>
</dbReference>
<proteinExistence type="predicted"/>
<feature type="chain" id="PRO_5014617257" evidence="2">
    <location>
        <begin position="19"/>
        <end position="83"/>
    </location>
</feature>
<reference evidence="3" key="1">
    <citation type="submission" date="2018-01" db="EMBL/GenBank/DDBJ databases">
        <title>An insight into the sialome of Amazonian anophelines.</title>
        <authorList>
            <person name="Ribeiro J.M."/>
            <person name="Scarpassa V."/>
            <person name="Calvo E."/>
        </authorList>
    </citation>
    <scope>NUCLEOTIDE SEQUENCE</scope>
    <source>
        <tissue evidence="3">Salivary glands</tissue>
    </source>
</reference>
<evidence type="ECO:0000256" key="2">
    <source>
        <dbReference type="SAM" id="SignalP"/>
    </source>
</evidence>
<sequence>MGLIFSLLSLRSLRSLSSLSLSFRFSPFSGDVVGVVDDLLEVGRGRSTKMDVSEGSGMELSCGEPAAPPLLPSPLAPATAVPE</sequence>
<feature type="region of interest" description="Disordered" evidence="1">
    <location>
        <begin position="50"/>
        <end position="83"/>
    </location>
</feature>
<evidence type="ECO:0000313" key="3">
    <source>
        <dbReference type="EMBL" id="MBW47881.1"/>
    </source>
</evidence>
<keyword evidence="2" id="KW-0732">Signal</keyword>